<protein>
    <submittedName>
        <fullName evidence="2">HNH endonuclease</fullName>
    </submittedName>
</protein>
<feature type="domain" description="HNH endonuclease 5" evidence="1">
    <location>
        <begin position="25"/>
        <end position="78"/>
    </location>
</feature>
<dbReference type="GO" id="GO:0004519">
    <property type="term" value="F:endonuclease activity"/>
    <property type="evidence" value="ECO:0007669"/>
    <property type="project" value="UniProtKB-KW"/>
</dbReference>
<proteinExistence type="predicted"/>
<dbReference type="GeneID" id="61111611"/>
<keyword evidence="2" id="KW-0540">Nuclease</keyword>
<dbReference type="Pfam" id="PF14279">
    <property type="entry name" value="HNH_5"/>
    <property type="match status" value="1"/>
</dbReference>
<reference evidence="2 3" key="1">
    <citation type="submission" date="2012-10" db="EMBL/GenBank/DDBJ databases">
        <authorList>
            <person name="Harkins D.M."/>
            <person name="Durkin A.S."/>
            <person name="Brinkac L.M."/>
            <person name="Haft D.H."/>
            <person name="Selengut J.D."/>
            <person name="Sanka R."/>
            <person name="DePew J."/>
            <person name="Purushe J."/>
            <person name="Whelen A.C."/>
            <person name="Vinetz J.M."/>
            <person name="Sutton G.G."/>
            <person name="Nierman W.C."/>
            <person name="Fouts D.E."/>
        </authorList>
    </citation>
    <scope>NUCLEOTIDE SEQUENCE [LARGE SCALE GENOMIC DNA]</scope>
    <source>
        <strain evidence="2 3">2006001853</strain>
    </source>
</reference>
<organism evidence="2 3">
    <name type="scientific">Leptospira weilii str. 2006001853</name>
    <dbReference type="NCBI Taxonomy" id="1001589"/>
    <lineage>
        <taxon>Bacteria</taxon>
        <taxon>Pseudomonadati</taxon>
        <taxon>Spirochaetota</taxon>
        <taxon>Spirochaetia</taxon>
        <taxon>Leptospirales</taxon>
        <taxon>Leptospiraceae</taxon>
        <taxon>Leptospira</taxon>
    </lineage>
</organism>
<name>A0A828Z755_9LEPT</name>
<dbReference type="Proteomes" id="UP000001338">
    <property type="component" value="Unassembled WGS sequence"/>
</dbReference>
<evidence type="ECO:0000259" key="1">
    <source>
        <dbReference type="Pfam" id="PF14279"/>
    </source>
</evidence>
<dbReference type="AlphaFoldDB" id="A0A828Z755"/>
<dbReference type="EMBL" id="AFLV02000008">
    <property type="protein sequence ID" value="EKR66158.1"/>
    <property type="molecule type" value="Genomic_DNA"/>
</dbReference>
<keyword evidence="2" id="KW-0378">Hydrolase</keyword>
<comment type="caution">
    <text evidence="2">The sequence shown here is derived from an EMBL/GenBank/DDBJ whole genome shotgun (WGS) entry which is preliminary data.</text>
</comment>
<dbReference type="InterPro" id="IPR029471">
    <property type="entry name" value="HNH_5"/>
</dbReference>
<evidence type="ECO:0000313" key="2">
    <source>
        <dbReference type="EMBL" id="EKR66158.1"/>
    </source>
</evidence>
<dbReference type="RefSeq" id="WP_004498010.1">
    <property type="nucleotide sequence ID" value="NZ_AFLV02000008.1"/>
</dbReference>
<accession>A0A828Z755</accession>
<gene>
    <name evidence="2" type="ORF">LEP1GSC036_0971</name>
</gene>
<evidence type="ECO:0000313" key="3">
    <source>
        <dbReference type="Proteomes" id="UP000001338"/>
    </source>
</evidence>
<keyword evidence="2" id="KW-0255">Endonuclease</keyword>
<sequence>MEQVPSFIDFKKIIIIGNRTQEKNCAICKREFSNKIKPSREHLFPESIGGTITVFGIYCIKCNSTLGKGIDKDLFENFQFPATVLNVFRSNSNPLPNFKVKLSNSGDQKNIAVIKPGGLIQQDKWIEEEISNNKRNIKIRGNTEQEILNKAIKVEKSLLERKKPYHKGAIKELDRSVILEESLMDFDLSFSTGNLNVLLSILKMAFTYCLKENVPLEFISHIPSLLKKEDKRLGIVIPYPYPRLSSDEISKLDIYHSILLIGVSKQNELFAVVELFSCFKYHVFLSSRFEGPDFATFISQNCITGNEKSDPKPTLNYEIFVTPKEITEAQVIEGFEKQVNPFRSLIDRIIWSHLLDKKLDFDFGPLKKGEIINESRLQEILVQRIHPNPTFEILNH</sequence>